<keyword evidence="3" id="KW-1185">Reference proteome</keyword>
<dbReference type="RefSeq" id="WP_310298498.1">
    <property type="nucleotide sequence ID" value="NZ_BAAAPS010000002.1"/>
</dbReference>
<evidence type="ECO:0000313" key="2">
    <source>
        <dbReference type="EMBL" id="MDR7361072.1"/>
    </source>
</evidence>
<dbReference type="Proteomes" id="UP001183648">
    <property type="component" value="Unassembled WGS sequence"/>
</dbReference>
<reference evidence="2 3" key="1">
    <citation type="submission" date="2023-07" db="EMBL/GenBank/DDBJ databases">
        <title>Sequencing the genomes of 1000 actinobacteria strains.</title>
        <authorList>
            <person name="Klenk H.-P."/>
        </authorList>
    </citation>
    <scope>NUCLEOTIDE SEQUENCE [LARGE SCALE GENOMIC DNA]</scope>
    <source>
        <strain evidence="2 3">DSM 19426</strain>
    </source>
</reference>
<name>A0ABU2BR18_9ACTN</name>
<comment type="caution">
    <text evidence="2">The sequence shown here is derived from an EMBL/GenBank/DDBJ whole genome shotgun (WGS) entry which is preliminary data.</text>
</comment>
<evidence type="ECO:0000313" key="3">
    <source>
        <dbReference type="Proteomes" id="UP001183648"/>
    </source>
</evidence>
<sequence length="114" mass="12035">MANINLPTPVAVAGGCLCLLGGFLIGSVAGPRASDPTVATVESYDPDTRQLCLTGDGVADDPGTQDGALCGEWRRTPGSARPVKGDTFRFVSLDRSEKGEDTTIYLYGDVERRE</sequence>
<protein>
    <recommendedName>
        <fullName evidence="4">Secreted protein</fullName>
    </recommendedName>
</protein>
<evidence type="ECO:0008006" key="4">
    <source>
        <dbReference type="Google" id="ProtNLM"/>
    </source>
</evidence>
<feature type="region of interest" description="Disordered" evidence="1">
    <location>
        <begin position="54"/>
        <end position="75"/>
    </location>
</feature>
<evidence type="ECO:0000256" key="1">
    <source>
        <dbReference type="SAM" id="MobiDB-lite"/>
    </source>
</evidence>
<proteinExistence type="predicted"/>
<gene>
    <name evidence="2" type="ORF">J2S63_000625</name>
</gene>
<dbReference type="EMBL" id="JAVDYG010000001">
    <property type="protein sequence ID" value="MDR7361072.1"/>
    <property type="molecule type" value="Genomic_DNA"/>
</dbReference>
<accession>A0ABU2BR18</accession>
<organism evidence="2 3">
    <name type="scientific">Nocardioides marmoribigeumensis</name>
    <dbReference type="NCBI Taxonomy" id="433649"/>
    <lineage>
        <taxon>Bacteria</taxon>
        <taxon>Bacillati</taxon>
        <taxon>Actinomycetota</taxon>
        <taxon>Actinomycetes</taxon>
        <taxon>Propionibacteriales</taxon>
        <taxon>Nocardioidaceae</taxon>
        <taxon>Nocardioides</taxon>
    </lineage>
</organism>